<dbReference type="Gene3D" id="1.25.40.390">
    <property type="match status" value="1"/>
</dbReference>
<dbReference type="Proteomes" id="UP000199226">
    <property type="component" value="Unassembled WGS sequence"/>
</dbReference>
<evidence type="ECO:0000313" key="1">
    <source>
        <dbReference type="EMBL" id="SDM51185.1"/>
    </source>
</evidence>
<dbReference type="SUPFAM" id="SSF48452">
    <property type="entry name" value="TPR-like"/>
    <property type="match status" value="1"/>
</dbReference>
<dbReference type="RefSeq" id="WP_090704811.1">
    <property type="nucleotide sequence ID" value="NZ_FNHH01000014.1"/>
</dbReference>
<proteinExistence type="predicted"/>
<gene>
    <name evidence="1" type="ORF">SAMN05421813_11435</name>
</gene>
<sequence>MKHQILTHFRVYLCLSLVILTIGSGCTKNYSELNTDPTRLTTLNSGDVKGLFTNAQYMGMYSGRSSSEYQYAQGFFADLFAQYSAITATFDPTDRYNIAQEWIQEQWIATYTKSLPPLMSILKETKTPETKALNSIARIWKVFVMHRATDYYGPIPYSKIGSDSTVVSYDSQKSIYLDLFKELKEATDVLNANIAQPSYGDKDVIYNGDNRKWVRFANTLRLRLALRISDVEPAMAKLEAEAAVAGGTMAELSDDAYLKVGGVNYNGYNRQSGWNEFRMSSTMESVLGGYDDPRMSKFWAPSVNTGKYAGVRNGMNVAEIVAPANDPDNTSGPSDALLPGSMFKTPSTVMYSAEAYFLRAEGALNGWNMGGAAEALYEKGIEMSLRTWGITDNATINSYIKSTNLPKAPGGYFNTPALTDIPVKFSSVPEKQREQILTQKWIALFPEGHEAWASIRRSGYPKLYPLVHSDNPDVPANKIIRRIPFLNYDRDRNAAAVKAAEALLGGPDNAATRLWWDVKH</sequence>
<accession>A0A1G9TVC2</accession>
<protein>
    <submittedName>
        <fullName evidence="1">Susd and RagB outer membrane lipoprotein</fullName>
    </submittedName>
</protein>
<keyword evidence="1" id="KW-0449">Lipoprotein</keyword>
<organism evidence="1 2">
    <name type="scientific">Daejeonella rubra</name>
    <dbReference type="NCBI Taxonomy" id="990371"/>
    <lineage>
        <taxon>Bacteria</taxon>
        <taxon>Pseudomonadati</taxon>
        <taxon>Bacteroidota</taxon>
        <taxon>Sphingobacteriia</taxon>
        <taxon>Sphingobacteriales</taxon>
        <taxon>Sphingobacteriaceae</taxon>
        <taxon>Daejeonella</taxon>
    </lineage>
</organism>
<reference evidence="2" key="1">
    <citation type="submission" date="2016-10" db="EMBL/GenBank/DDBJ databases">
        <authorList>
            <person name="Varghese N."/>
            <person name="Submissions S."/>
        </authorList>
    </citation>
    <scope>NUCLEOTIDE SEQUENCE [LARGE SCALE GENOMIC DNA]</scope>
    <source>
        <strain evidence="2">DSM 24536</strain>
    </source>
</reference>
<dbReference type="STRING" id="990371.SAMN05421813_11435"/>
<dbReference type="InterPro" id="IPR024302">
    <property type="entry name" value="SusD-like"/>
</dbReference>
<name>A0A1G9TVC2_9SPHI</name>
<dbReference type="OrthoDB" id="9766256at2"/>
<dbReference type="InterPro" id="IPR011990">
    <property type="entry name" value="TPR-like_helical_dom_sf"/>
</dbReference>
<evidence type="ECO:0000313" key="2">
    <source>
        <dbReference type="Proteomes" id="UP000199226"/>
    </source>
</evidence>
<dbReference type="PROSITE" id="PS51257">
    <property type="entry name" value="PROKAR_LIPOPROTEIN"/>
    <property type="match status" value="1"/>
</dbReference>
<dbReference type="EMBL" id="FNHH01000014">
    <property type="protein sequence ID" value="SDM51185.1"/>
    <property type="molecule type" value="Genomic_DNA"/>
</dbReference>
<dbReference type="Pfam" id="PF12741">
    <property type="entry name" value="SusD-like"/>
    <property type="match status" value="1"/>
</dbReference>
<dbReference type="AlphaFoldDB" id="A0A1G9TVC2"/>
<keyword evidence="2" id="KW-1185">Reference proteome</keyword>